<evidence type="ECO:0000259" key="20">
    <source>
        <dbReference type="PROSITE" id="PS50268"/>
    </source>
</evidence>
<evidence type="ECO:0000256" key="2">
    <source>
        <dbReference type="ARBA" id="ARBA00022475"/>
    </source>
</evidence>
<feature type="domain" description="Cadherin" evidence="20">
    <location>
        <begin position="792"/>
        <end position="894"/>
    </location>
</feature>
<feature type="region of interest" description="Disordered" evidence="18">
    <location>
        <begin position="2982"/>
        <end position="3029"/>
    </location>
</feature>
<feature type="transmembrane region" description="Helical" evidence="19">
    <location>
        <begin position="28"/>
        <end position="48"/>
    </location>
</feature>
<dbReference type="GO" id="GO:0090251">
    <property type="term" value="P:protein localization involved in establishment of planar polarity"/>
    <property type="evidence" value="ECO:0007669"/>
    <property type="project" value="UniProtKB-ARBA"/>
</dbReference>
<dbReference type="FunFam" id="2.60.40.60:FF:000226">
    <property type="entry name" value="Dachsous, isoform B"/>
    <property type="match status" value="1"/>
</dbReference>
<feature type="domain" description="Cadherin" evidence="20">
    <location>
        <begin position="1332"/>
        <end position="1439"/>
    </location>
</feature>
<dbReference type="SUPFAM" id="SSF49313">
    <property type="entry name" value="Cadherin-like"/>
    <property type="match status" value="27"/>
</dbReference>
<evidence type="ECO:0000256" key="15">
    <source>
        <dbReference type="ARBA" id="ARBA00072299"/>
    </source>
</evidence>
<dbReference type="FunFam" id="2.60.40.60:FF:000377">
    <property type="entry name" value="Dachsous cadherin-related 1a"/>
    <property type="match status" value="1"/>
</dbReference>
<evidence type="ECO:0000256" key="6">
    <source>
        <dbReference type="ARBA" id="ARBA00022729"/>
    </source>
</evidence>
<feature type="domain" description="Cadherin" evidence="20">
    <location>
        <begin position="256"/>
        <end position="362"/>
    </location>
</feature>
<dbReference type="SMART" id="SM00112">
    <property type="entry name" value="CA"/>
    <property type="match status" value="27"/>
</dbReference>
<dbReference type="GO" id="GO:0045296">
    <property type="term" value="F:cadherin binding"/>
    <property type="evidence" value="ECO:0007669"/>
    <property type="project" value="TreeGrafter"/>
</dbReference>
<dbReference type="CDD" id="cd11304">
    <property type="entry name" value="Cadherin_repeat"/>
    <property type="match status" value="27"/>
</dbReference>
<feature type="domain" description="Cadherin" evidence="20">
    <location>
        <begin position="1966"/>
        <end position="2069"/>
    </location>
</feature>
<keyword evidence="3" id="KW-0245">EGF-like domain</keyword>
<dbReference type="FunFam" id="2.60.40.60:FF:000007">
    <property type="entry name" value="Protocadherin alpha 2"/>
    <property type="match status" value="1"/>
</dbReference>
<dbReference type="FunFam" id="2.60.40.60:FF:000104">
    <property type="entry name" value="cadherin-23 isoform X1"/>
    <property type="match status" value="1"/>
</dbReference>
<dbReference type="GO" id="GO:0016477">
    <property type="term" value="P:cell migration"/>
    <property type="evidence" value="ECO:0007669"/>
    <property type="project" value="TreeGrafter"/>
</dbReference>
<dbReference type="GeneID" id="105909256"/>
<keyword evidence="13" id="KW-0325">Glycoprotein</keyword>
<dbReference type="FunFam" id="2.60.40.60:FF:000116">
    <property type="entry name" value="Dachsous cadherin-related 2"/>
    <property type="match status" value="1"/>
</dbReference>
<sequence length="3297" mass="357239">MKTARKGSDTSRMDILHRGSTWNRRTLLLLYVALELITVHCSAVLGALELQLDEEQPAGTIVGDISAGLPPGTTASLYFISDHEGTGVGSDLDIDENTGIIKTAKVLDREVRDRYNFFAVTMTGIAVEVMIVVNDINDHAPTFPRKRATFKIPEQTVIGTRFPLEPALDADEDQLTTQGYLIKDGNDGQAFLLETKRGSNKVLYLDLVVNAILDREKRSSYTLLLEAFDGGSPKKTGQMILDVTVQDINDNAPVFNQSRYHATISENLQPGNNIVQVFASDADEGDNGMVLYEINRRQSDPERYFVIDPRTGIITLNKPLDYEMRRVHELVVQARDNATQPEVTNAFVTINVRDYNDNQPTMTIIFLSEDGSPRISEGAQPGQYVARISVTDPDYGEYANVNVSLEGGEGKFALTTKDSIIYLICVDQILDREERDSYELRVMATDSGTPPLRAESSFIIQVTDVNDNPPFFDQQVYTQVIPEVVFPGSFVLQVTARDKDQGPNGDIHYSILQDHGTHEGWFGIDAVTGIITTLAQLDYEADPKPTVTVVATDAGKPPLSATAVVNIVLQDINDNEPVFERNFYNVSIKENTSAGTCFLEVTATDADGGSFGSISYSLGSGMGSTAPSQFTIGKETGQICTSVALDRDQGPSSYDFTVTAVDGGGLNSMAYVRVDLLDVNDNRPTFYPLQYAVSLSTQSAPGTSVVKVTANDPDAGINGRVTYRTIPGGGSPFFTLNKDTGVISLSRSLHGKANTVIPVVISAQDGSGLMALVNARVNISVVAGLVAPPVFEQGQYYFTVTEDALRGTEVGVVRASSKSGLPKDISYTISSGDPTGFFMVDPETGALRTARPLDHESQPLLELEVQARSGNPPAFGQTRVHVTVADVNDNAPVFLPSSSESLLVAEGTELGAIVYRVQAEDRDSGTNAALTFDLDAAAAGQALQRTFSIDRGTGEIRLTGRLSYETAPRHDLHVTAKDGGAPQQSATMMLVVHVQAENQQGPMFDTLTYRVELKEGTPLNTRFLQVRALSRDSAGAGSGSGSSSSSPTLAYHLHPDGDAAGFGIAPDSGWLFVKSALDREAKEMYLLTVLATSGHGQLKKTGSATVRVAVTDENDNPPRLTQDRAFLAVRENLPVGSGFGRISATDRDAGLNSRLSYRLLHSDRHFHINSQTGEISTRTALDREHQSSYQLVVVVQDGGTPARSATGTAFITVLDENDNAPSFSHSQPGRDIYLQVMEGQPSGVLIGTIQAKDPDEGENGTVVYSMSGPRAERFSLNPNTGELRSSSPLSHSDRAEYAFTLTTTDRGLPPQSSSCGLRIQVLSSSKGKAKGNSRSVYLTSMEGAKPGSVIGTVRSHDTRELPESGQVTYTVVGGTDRDGTFVVDRLTGDVYLARELDYERDYHYTIHIEVVDFSSTLPSSHMVLLDIDVQDSNDHAPHFPEDPVTIVISESTEPGMPVYTFQAADGDGSGPNSELYYTIQQQGPGDPGLLNLDPRTGVLSLGQPLDHEIISSLVMVVQATDSPLNASQRRWGSVTARVFVTDENDNAPVFTSPSVVSVMEDQPVGFVVLYVMARDADQGENGRMSYRIQAGDSAGKFSINPSTGSLSILKPIDREEQDLYNLTVIAEDHGMPQHSTTQVLSVQVIDVNDKVPWFEESQYEAFVTENQPSGFSVLVATASDLDQGTNGRVTYGVSGEDGFSIHPATGVISTTKALDREAQEHYTLTVYAKDGGLPPNFAKATVKITVLDENDNSPVFGRVYYSLEVPENQEPVALFTLRATDEDSGDSAEITYKITDGDPMGDFRLERSTGLLSTSRALDRERKAKYVLTVTALDQGVPPCSASTVVEVAILDINDNSPVFQSSSYTIDVSEDVPESSAVLEVTASDDDEGPNGQVRYYLSHEAQGMFLVDEQSGRIFTAGPLDREKRASYSFQVWALDSAPAAPRNSTAQVTVHVLDINDNAPFFVQDPLIINISSASGQGHRTLATMQAGDKDFGANGSVFYRFANPMKGFAINSLTGAIQATENLQGLTQSQRTLIVEAMDQGSPAQSSFGVVVVYVREQPYRGIRFSRNARDVSLQENAAQGTVVVQTQAQYPDGSRNGISYSIFSGNKLQSFGISANTGEIWVQNSVGLDFEETPRIRLVVKAETASSSSFMAVNLILQDVNDNLPRFQLQNYVAYVREAQGYDYPIIQVMADDLDQGQNGQVTYSIRSSSMSGLFKIDPVTGSITTAAIMDREIWTHTKLVVTATDRGTPRLAGSATLTVIIVDLNDNSPTIPMPREVRVPENTMIGTVITQVTGNDVDSGPALSYSLHLDSHAQGKFGIHRYGGGVSLTAPLDFEERTWYTVTIRSSDSRHYSEANLTVLVEDVNDNAPTFTQDLYQVTLAEHSPAGSPVITVTATDKDTAENGRISYRVMSSTRDIFYIDPNNGTLFINQRAEFHSERPSILVVIEARDGGSPALSAFTTVEVRVSDVNDNTPMFQQSEYRTTVSEDEFPGSTILTLEAVDGDMSRENSGFDFAIASGNTGNAFQIESSVRFLEGRGFQTVGSLILADRLDFEALPSYNLTIVASDRGIPQRSSSVPVLITVIDADDNPPAFSRAEYSVVLSDNAAVGTEVLRLSAIDPDSNPSGVVNYAISSGDDTALFTLDKRTGALRLRRSLDSERQSSHMLIVQASDGQGHFALAPVIVEVKDINNNRPYFPLKMLTASIRENQPQNSLVTMLHAIDQDTGMFGQLRYFMMDKSGDGKDSFLVNQTSGEVRARFTFDFEKVNSFSFVAIAMDVGNYSATVTVQVYVTGEDEYDPVFTLSDLAFHVPEGTKKGQSIGQVHAKDEDSGVDGIILYSLAGNSPYFEVNTSTGVISLKMDSYSRHVTRAKRETRQMTLDVMAHSPLETSRVTTARLTIDVTHTSFGLAADMNMLLISIIAVSLAMVIILIVIAVALFLFRSRRRKDREERERMSSSGTVLQKLEETKVTGNDRIYHQTLPGYTPEQQGTGGGPYTRGGSLDPSHSSGRGSAEAEAAEDDEIRMINEYPRVSSISSSMQEHISARGPDSGIQQDADQLSDISCEPGMDANQWFKGKKLGSLSGTLLSGQVPVYRDEGGGYLGVGRGLSISQAKDYAFPGDGKPTVDGSLTAIVASDEELRGSYNWDYLLNWCPQFQPLANVFTEIARLKDESAPPNPRRPFQQKTKPDPKPRIDPPPLITNVAHPGAKTVPVKPAVGRTFPQLASLRRSPLSNDGSISSAAMSPSFSPSLSPLAARSPAISPFGVTQGPPASLISTTEHSLEHSEEAELRI</sequence>
<organism evidence="21 22">
    <name type="scientific">Clupea harengus</name>
    <name type="common">Atlantic herring</name>
    <dbReference type="NCBI Taxonomy" id="7950"/>
    <lineage>
        <taxon>Eukaryota</taxon>
        <taxon>Metazoa</taxon>
        <taxon>Chordata</taxon>
        <taxon>Craniata</taxon>
        <taxon>Vertebrata</taxon>
        <taxon>Euteleostomi</taxon>
        <taxon>Actinopterygii</taxon>
        <taxon>Neopterygii</taxon>
        <taxon>Teleostei</taxon>
        <taxon>Clupei</taxon>
        <taxon>Clupeiformes</taxon>
        <taxon>Clupeoidei</taxon>
        <taxon>Clupeidae</taxon>
        <taxon>Clupea</taxon>
    </lineage>
</organism>
<evidence type="ECO:0000256" key="11">
    <source>
        <dbReference type="ARBA" id="ARBA00023136"/>
    </source>
</evidence>
<dbReference type="RefSeq" id="XP_031428895.1">
    <property type="nucleotide sequence ID" value="XM_031573035.2"/>
</dbReference>
<feature type="domain" description="Cadherin" evidence="20">
    <location>
        <begin position="1655"/>
        <end position="1756"/>
    </location>
</feature>
<dbReference type="FunFam" id="2.60.40.60:FF:000035">
    <property type="entry name" value="Protocadherin Fat 3"/>
    <property type="match status" value="2"/>
</dbReference>
<feature type="region of interest" description="Disordered" evidence="18">
    <location>
        <begin position="3232"/>
        <end position="3297"/>
    </location>
</feature>
<feature type="transmembrane region" description="Helical" evidence="19">
    <location>
        <begin position="2920"/>
        <end position="2946"/>
    </location>
</feature>
<dbReference type="PROSITE" id="PS00232">
    <property type="entry name" value="CADHERIN_1"/>
    <property type="match status" value="12"/>
</dbReference>
<feature type="region of interest" description="Disordered" evidence="18">
    <location>
        <begin position="3175"/>
        <end position="3219"/>
    </location>
</feature>
<keyword evidence="2" id="KW-1003">Cell membrane</keyword>
<feature type="compositionally biased region" description="Low complexity" evidence="18">
    <location>
        <begin position="3242"/>
        <end position="3268"/>
    </location>
</feature>
<dbReference type="Proteomes" id="UP000515152">
    <property type="component" value="Chromosome 9"/>
</dbReference>
<feature type="domain" description="Cadherin" evidence="20">
    <location>
        <begin position="687"/>
        <end position="791"/>
    </location>
</feature>
<dbReference type="InterPro" id="IPR020894">
    <property type="entry name" value="Cadherin_CS"/>
</dbReference>
<evidence type="ECO:0000313" key="22">
    <source>
        <dbReference type="RefSeq" id="XP_031428895.1"/>
    </source>
</evidence>
<feature type="domain" description="Cadherin" evidence="20">
    <location>
        <begin position="473"/>
        <end position="579"/>
    </location>
</feature>
<dbReference type="FunFam" id="2.60.40.60:FF:000060">
    <property type="entry name" value="Putative cadherin-23"/>
    <property type="match status" value="1"/>
</dbReference>
<evidence type="ECO:0000256" key="13">
    <source>
        <dbReference type="ARBA" id="ARBA00023180"/>
    </source>
</evidence>
<evidence type="ECO:0000256" key="12">
    <source>
        <dbReference type="ARBA" id="ARBA00023157"/>
    </source>
</evidence>
<dbReference type="FunFam" id="2.60.40.60:FF:000158">
    <property type="entry name" value="Dachsous cadherin-related 1"/>
    <property type="match status" value="1"/>
</dbReference>
<dbReference type="Gene3D" id="2.60.40.60">
    <property type="entry name" value="Cadherins"/>
    <property type="match status" value="27"/>
</dbReference>
<evidence type="ECO:0000256" key="4">
    <source>
        <dbReference type="ARBA" id="ARBA00022553"/>
    </source>
</evidence>
<comment type="subcellular location">
    <subcellularLocation>
        <location evidence="1">Cell membrane</location>
        <topology evidence="1">Single-pass type I membrane protein</topology>
    </subcellularLocation>
</comment>
<comment type="subunit">
    <text evidence="14">Heterophilic interaction with FAT4; this interaction affects their respective protein levels.</text>
</comment>
<feature type="domain" description="Cadherin" evidence="20">
    <location>
        <begin position="2600"/>
        <end position="2702"/>
    </location>
</feature>
<evidence type="ECO:0000256" key="9">
    <source>
        <dbReference type="ARBA" id="ARBA00022889"/>
    </source>
</evidence>
<keyword evidence="10 19" id="KW-1133">Transmembrane helix</keyword>
<dbReference type="GO" id="GO:0008013">
    <property type="term" value="F:beta-catenin binding"/>
    <property type="evidence" value="ECO:0007669"/>
    <property type="project" value="TreeGrafter"/>
</dbReference>
<feature type="domain" description="Cadherin" evidence="20">
    <location>
        <begin position="1235"/>
        <end position="1337"/>
    </location>
</feature>
<dbReference type="FunFam" id="2.60.40.60:FF:000081">
    <property type="entry name" value="protocadherin Fat 4"/>
    <property type="match status" value="1"/>
</dbReference>
<keyword evidence="12" id="KW-1015">Disulfide bond</keyword>
<evidence type="ECO:0000256" key="3">
    <source>
        <dbReference type="ARBA" id="ARBA00022536"/>
    </source>
</evidence>
<keyword evidence="6" id="KW-0732">Signal</keyword>
<feature type="domain" description="Cadherin" evidence="20">
    <location>
        <begin position="2173"/>
        <end position="2277"/>
    </location>
</feature>
<dbReference type="KEGG" id="char:105909256"/>
<dbReference type="GO" id="GO:0003183">
    <property type="term" value="P:mitral valve morphogenesis"/>
    <property type="evidence" value="ECO:0007669"/>
    <property type="project" value="UniProtKB-ARBA"/>
</dbReference>
<dbReference type="FunFam" id="2.60.40.60:FF:000140">
    <property type="entry name" value="Dachsous cadherin-related 1"/>
    <property type="match status" value="1"/>
</dbReference>
<reference evidence="22" key="1">
    <citation type="submission" date="2025-08" db="UniProtKB">
        <authorList>
            <consortium name="RefSeq"/>
        </authorList>
    </citation>
    <scope>IDENTIFICATION</scope>
</reference>
<keyword evidence="21" id="KW-1185">Reference proteome</keyword>
<dbReference type="GO" id="GO:0035332">
    <property type="term" value="P:positive regulation of hippo signaling"/>
    <property type="evidence" value="ECO:0007669"/>
    <property type="project" value="UniProtKB-ARBA"/>
</dbReference>
<dbReference type="GO" id="GO:0016342">
    <property type="term" value="C:catenin complex"/>
    <property type="evidence" value="ECO:0007669"/>
    <property type="project" value="TreeGrafter"/>
</dbReference>
<evidence type="ECO:0000313" key="21">
    <source>
        <dbReference type="Proteomes" id="UP000515152"/>
    </source>
</evidence>
<dbReference type="GO" id="GO:0007156">
    <property type="term" value="P:homophilic cell adhesion via plasma membrane adhesion molecules"/>
    <property type="evidence" value="ECO:0007669"/>
    <property type="project" value="InterPro"/>
</dbReference>
<feature type="domain" description="Cadherin" evidence="20">
    <location>
        <begin position="1861"/>
        <end position="1965"/>
    </location>
</feature>
<dbReference type="Pfam" id="PF00028">
    <property type="entry name" value="Cadherin"/>
    <property type="match status" value="26"/>
</dbReference>
<dbReference type="GO" id="GO:0005509">
    <property type="term" value="F:calcium ion binding"/>
    <property type="evidence" value="ECO:0007669"/>
    <property type="project" value="UniProtKB-UniRule"/>
</dbReference>
<dbReference type="FunFam" id="2.60.40.60:FF:000465">
    <property type="entry name" value="Dachsous cadherin-related 1a"/>
    <property type="match status" value="1"/>
</dbReference>
<keyword evidence="11 19" id="KW-0472">Membrane</keyword>
<dbReference type="OrthoDB" id="6252479at2759"/>
<feature type="domain" description="Cadherin" evidence="20">
    <location>
        <begin position="2070"/>
        <end position="2172"/>
    </location>
</feature>
<feature type="domain" description="Cadherin" evidence="20">
    <location>
        <begin position="2277"/>
        <end position="2377"/>
    </location>
</feature>
<dbReference type="PANTHER" id="PTHR24027:SF423">
    <property type="entry name" value="PROTOCADHERIN-16"/>
    <property type="match status" value="1"/>
</dbReference>
<feature type="domain" description="Cadherin" evidence="20">
    <location>
        <begin position="1121"/>
        <end position="1223"/>
    </location>
</feature>
<feature type="domain" description="Cadherin" evidence="20">
    <location>
        <begin position="2808"/>
        <end position="2918"/>
    </location>
</feature>
<feature type="domain" description="Cadherin" evidence="20">
    <location>
        <begin position="1550"/>
        <end position="1654"/>
    </location>
</feature>
<feature type="domain" description="Cadherin" evidence="20">
    <location>
        <begin position="1005"/>
        <end position="1120"/>
    </location>
</feature>
<dbReference type="InterPro" id="IPR039808">
    <property type="entry name" value="Cadherin"/>
</dbReference>
<feature type="domain" description="Cadherin" evidence="20">
    <location>
        <begin position="1757"/>
        <end position="1860"/>
    </location>
</feature>
<feature type="domain" description="Cadherin" evidence="20">
    <location>
        <begin position="44"/>
        <end position="143"/>
    </location>
</feature>
<dbReference type="GO" id="GO:0016327">
    <property type="term" value="C:apicolateral plasma membrane"/>
    <property type="evidence" value="ECO:0007669"/>
    <property type="project" value="UniProtKB-ARBA"/>
</dbReference>
<feature type="domain" description="Cadherin" evidence="20">
    <location>
        <begin position="1440"/>
        <end position="1550"/>
    </location>
</feature>
<evidence type="ECO:0000256" key="7">
    <source>
        <dbReference type="ARBA" id="ARBA00022737"/>
    </source>
</evidence>
<dbReference type="PROSITE" id="PS50268">
    <property type="entry name" value="CADHERIN_2"/>
    <property type="match status" value="27"/>
</dbReference>
<feature type="domain" description="Cadherin" evidence="20">
    <location>
        <begin position="2703"/>
        <end position="2807"/>
    </location>
</feature>
<proteinExistence type="predicted"/>
<evidence type="ECO:0000256" key="14">
    <source>
        <dbReference type="ARBA" id="ARBA00062150"/>
    </source>
</evidence>
<keyword evidence="8 17" id="KW-0106">Calcium</keyword>
<evidence type="ECO:0000256" key="8">
    <source>
        <dbReference type="ARBA" id="ARBA00022837"/>
    </source>
</evidence>
<protein>
    <recommendedName>
        <fullName evidence="15">Protocadherin-16</fullName>
    </recommendedName>
    <alternativeName>
        <fullName evidence="16">Protein dachsous homolog 1</fullName>
    </alternativeName>
</protein>
<evidence type="ECO:0000256" key="17">
    <source>
        <dbReference type="PROSITE-ProRule" id="PRU00043"/>
    </source>
</evidence>
<keyword evidence="4" id="KW-0597">Phosphoprotein</keyword>
<feature type="domain" description="Cadherin" evidence="20">
    <location>
        <begin position="375"/>
        <end position="472"/>
    </location>
</feature>
<dbReference type="FunFam" id="2.60.40.60:FF:000039">
    <property type="entry name" value="FAT atypical cadherin 3"/>
    <property type="match status" value="1"/>
</dbReference>
<feature type="domain" description="Cadherin" evidence="20">
    <location>
        <begin position="144"/>
        <end position="255"/>
    </location>
</feature>
<evidence type="ECO:0000256" key="5">
    <source>
        <dbReference type="ARBA" id="ARBA00022692"/>
    </source>
</evidence>
<dbReference type="FunFam" id="2.60.40.60:FF:000201">
    <property type="entry name" value="Dachsous cadherin-related 1"/>
    <property type="match status" value="1"/>
</dbReference>
<evidence type="ECO:0000256" key="1">
    <source>
        <dbReference type="ARBA" id="ARBA00004251"/>
    </source>
</evidence>
<dbReference type="FunFam" id="2.60.40.60:FF:000319">
    <property type="entry name" value="FAT atypical cadherin 1b"/>
    <property type="match status" value="1"/>
</dbReference>
<keyword evidence="5 19" id="KW-0812">Transmembrane</keyword>
<keyword evidence="7" id="KW-0677">Repeat</keyword>
<feature type="domain" description="Cadherin" evidence="20">
    <location>
        <begin position="2378"/>
        <end position="2482"/>
    </location>
</feature>
<evidence type="ECO:0000256" key="10">
    <source>
        <dbReference type="ARBA" id="ARBA00022989"/>
    </source>
</evidence>
<dbReference type="InterPro" id="IPR002126">
    <property type="entry name" value="Cadherin-like_dom"/>
</dbReference>
<feature type="domain" description="Cadherin" evidence="20">
    <location>
        <begin position="896"/>
        <end position="1004"/>
    </location>
</feature>
<gene>
    <name evidence="22" type="primary">dchs1a</name>
</gene>
<dbReference type="PRINTS" id="PR00205">
    <property type="entry name" value="CADHERIN"/>
</dbReference>
<dbReference type="FunFam" id="2.60.40.60:FF:000150">
    <property type="entry name" value="Dachsous cadherin-related 1"/>
    <property type="match status" value="1"/>
</dbReference>
<feature type="domain" description="Cadherin" evidence="20">
    <location>
        <begin position="2483"/>
        <end position="2599"/>
    </location>
</feature>
<name>A0A6P8FZW0_CLUHA</name>
<dbReference type="CTD" id="100334632"/>
<dbReference type="FunFam" id="2.60.40.60:FF:000020">
    <property type="entry name" value="Dachsous cadherin-related 1b"/>
    <property type="match status" value="6"/>
</dbReference>
<feature type="domain" description="Cadherin" evidence="20">
    <location>
        <begin position="580"/>
        <end position="686"/>
    </location>
</feature>
<keyword evidence="9" id="KW-0130">Cell adhesion</keyword>
<dbReference type="FunFam" id="2.60.40.60:FF:000254">
    <property type="entry name" value="Dachsous cadherin-related 1"/>
    <property type="match status" value="1"/>
</dbReference>
<dbReference type="InterPro" id="IPR015919">
    <property type="entry name" value="Cadherin-like_sf"/>
</dbReference>
<dbReference type="FunFam" id="2.60.40.60:FF:000102">
    <property type="entry name" value="Dachsous cadherin-related 1b"/>
    <property type="match status" value="1"/>
</dbReference>
<dbReference type="FunFam" id="2.60.40.60:FF:000153">
    <property type="entry name" value="Dachsous cadherin-related 2"/>
    <property type="match status" value="1"/>
</dbReference>
<accession>A0A6P8FZW0</accession>
<feature type="compositionally biased region" description="Basic and acidic residues" evidence="18">
    <location>
        <begin position="3285"/>
        <end position="3297"/>
    </location>
</feature>
<evidence type="ECO:0000256" key="18">
    <source>
        <dbReference type="SAM" id="MobiDB-lite"/>
    </source>
</evidence>
<dbReference type="PANTHER" id="PTHR24027">
    <property type="entry name" value="CADHERIN-23"/>
    <property type="match status" value="1"/>
</dbReference>
<dbReference type="FunFam" id="2.60.40.60:FF:000033">
    <property type="entry name" value="FAT atypical cadherin 1"/>
    <property type="match status" value="1"/>
</dbReference>
<evidence type="ECO:0000256" key="16">
    <source>
        <dbReference type="ARBA" id="ARBA00079083"/>
    </source>
</evidence>
<evidence type="ECO:0000256" key="19">
    <source>
        <dbReference type="SAM" id="Phobius"/>
    </source>
</evidence>
<dbReference type="GO" id="GO:0003007">
    <property type="term" value="P:heart morphogenesis"/>
    <property type="evidence" value="ECO:0007669"/>
    <property type="project" value="UniProtKB-ARBA"/>
</dbReference>